<dbReference type="PANTHER" id="PTHR38795:SF1">
    <property type="entry name" value="DUF6604 DOMAIN-CONTAINING PROTEIN"/>
    <property type="match status" value="1"/>
</dbReference>
<sequence length="1155" mass="131782">MDHYRRNELPETVKRYKTYTDQFQAWLLKIGIQRGLELANVVADQAKKKKSKKGYRIPLQKQEELVNAIAATSVPLTDTSGINDLGDAIRSRREVTQYHRHNNTADIGHEYFNGSLEALMASLKVLVPGMNKARDHKNETTTYVFIQLPTGPKTSQDEQDDLLEKMRKQDQTGVANDGQQQQTLTPKTKKKVPIPETNPLTAEEEQLRRGFLVLCFLYTFNRIRDVLHEIWILYHKGIVNAITAALVSDLAQDHMHQNVKSLVEELDLLPGELSVLIYQLFHKIKAASETGTQNSSTPPTEKALRHLFGLDTAILIQKYITKTHPEEDNADENTQEHPLLLFLEFFDVIRQGSLKLPQWDHFTEEMLLRQTTSQDYLPFGLAIVLDIQEAVREDYRRILGDLTEHGLDIARCIRYHVNYEDRMWAKGTKPDYMSKEEIKFSTILLNPLDRLLEWLQELLNSDAKPMTASVFITIHSTLAGLSMWHFNQIYHQTAIAKIQWFIHGMAHLYNAACQMGGLEIRWPDLDYLITMYGIKVMFRGDPPTHPKDFLNRFLLSGNTSSRAMASDFRHTSHFLPQLSKELSAKRGLQPELPLEAKITDYYDTDPDKDHWLRRHAVFNHIAQQREDTKNTLDDDVQEATENMKRLQETFTSLATVITPPKPKRKGKDKSRVHKPGFDKQDETHANLFGKMKSELRESEVYSNFDFLSFYRRAYDLVLRIREQVLMSDQMQRFRAGDMNANPDPPNFQLITDLFHALQIDLHPKKEEEVGTGEEAAQQLSAKVVPLKQIRRIAEMMQDMTRDQGDVELERAKLRVKGDWEGLKASYAAEETKRETSAVDDTVAQVEEELVLGAADGKVDSDITLRNDDGSYPVKPKFEADGDEADENPVDVPDYTPVDLLLGTEHSNNNPGGMMHEPSASPVADTIIDTQDSAVLSYQEEQEQGVKRKHEADEDTETGPAYIPSPHGQISDPVYGLISQHALASNARKTKQGQSLNGPRQHIINTADSTSLAIPFPNNKLDDAEPTVRSRPAIKRGIKPKGIHHRMTYSRTTSHRFRTSKKTKSASLSPSRRGLFRHPAGNTNKHYVTFRCYARCSVARALHGRQTRLQRQMATAVAELKKRARRDSAELEKVWLSIRHEKMGRVWDTESDASLD</sequence>
<feature type="region of interest" description="Disordered" evidence="2">
    <location>
        <begin position="861"/>
        <end position="890"/>
    </location>
</feature>
<keyword evidence="1" id="KW-0175">Coiled coil</keyword>
<dbReference type="GeneID" id="96088355"/>
<proteinExistence type="predicted"/>
<evidence type="ECO:0000313" key="5">
    <source>
        <dbReference type="Proteomes" id="UP001578633"/>
    </source>
</evidence>
<feature type="region of interest" description="Disordered" evidence="2">
    <location>
        <begin position="658"/>
        <end position="683"/>
    </location>
</feature>
<gene>
    <name evidence="4" type="ORF">ACET3X_008033</name>
</gene>
<evidence type="ECO:0000256" key="2">
    <source>
        <dbReference type="SAM" id="MobiDB-lite"/>
    </source>
</evidence>
<dbReference type="PANTHER" id="PTHR38795">
    <property type="entry name" value="DUF6604 DOMAIN-CONTAINING PROTEIN"/>
    <property type="match status" value="1"/>
</dbReference>
<accession>A0ABR3U998</accession>
<dbReference type="InterPro" id="IPR046539">
    <property type="entry name" value="DUF6604"/>
</dbReference>
<keyword evidence="5" id="KW-1185">Reference proteome</keyword>
<dbReference type="Proteomes" id="UP001578633">
    <property type="component" value="Chromosome 8"/>
</dbReference>
<name>A0ABR3U998_9PLEO</name>
<feature type="region of interest" description="Disordered" evidence="2">
    <location>
        <begin position="1050"/>
        <end position="1079"/>
    </location>
</feature>
<feature type="coiled-coil region" evidence="1">
    <location>
        <begin position="622"/>
        <end position="649"/>
    </location>
</feature>
<dbReference type="EMBL" id="JBHGVX010000008">
    <property type="protein sequence ID" value="KAL1793051.1"/>
    <property type="molecule type" value="Genomic_DNA"/>
</dbReference>
<feature type="region of interest" description="Disordered" evidence="2">
    <location>
        <begin position="169"/>
        <end position="195"/>
    </location>
</feature>
<evidence type="ECO:0000256" key="1">
    <source>
        <dbReference type="SAM" id="Coils"/>
    </source>
</evidence>
<organism evidence="4 5">
    <name type="scientific">Alternaria dauci</name>
    <dbReference type="NCBI Taxonomy" id="48095"/>
    <lineage>
        <taxon>Eukaryota</taxon>
        <taxon>Fungi</taxon>
        <taxon>Dikarya</taxon>
        <taxon>Ascomycota</taxon>
        <taxon>Pezizomycotina</taxon>
        <taxon>Dothideomycetes</taxon>
        <taxon>Pleosporomycetidae</taxon>
        <taxon>Pleosporales</taxon>
        <taxon>Pleosporineae</taxon>
        <taxon>Pleosporaceae</taxon>
        <taxon>Alternaria</taxon>
        <taxon>Alternaria sect. Porri</taxon>
    </lineage>
</organism>
<dbReference type="Pfam" id="PF20253">
    <property type="entry name" value="DUF6604"/>
    <property type="match status" value="1"/>
</dbReference>
<feature type="region of interest" description="Disordered" evidence="2">
    <location>
        <begin position="939"/>
        <end position="972"/>
    </location>
</feature>
<reference evidence="4 5" key="1">
    <citation type="submission" date="2024-09" db="EMBL/GenBank/DDBJ databases">
        <title>T2T genomes of carrot and Alternaria dauci and their utility for understanding host-pathogen interaction during carrot leaf blight disease.</title>
        <authorList>
            <person name="Liu W."/>
            <person name="Xu S."/>
            <person name="Ou C."/>
            <person name="Liu X."/>
            <person name="Zhuang F."/>
            <person name="Deng X.W."/>
        </authorList>
    </citation>
    <scope>NUCLEOTIDE SEQUENCE [LARGE SCALE GENOMIC DNA]</scope>
    <source>
        <strain evidence="4 5">A2016</strain>
    </source>
</reference>
<evidence type="ECO:0000313" key="4">
    <source>
        <dbReference type="EMBL" id="KAL1793051.1"/>
    </source>
</evidence>
<dbReference type="RefSeq" id="XP_069303635.1">
    <property type="nucleotide sequence ID" value="XM_069454749.1"/>
</dbReference>
<comment type="caution">
    <text evidence="4">The sequence shown here is derived from an EMBL/GenBank/DDBJ whole genome shotgun (WGS) entry which is preliminary data.</text>
</comment>
<protein>
    <recommendedName>
        <fullName evidence="3">DUF6604 domain-containing protein</fullName>
    </recommendedName>
</protein>
<feature type="compositionally biased region" description="Basic residues" evidence="2">
    <location>
        <begin position="661"/>
        <end position="674"/>
    </location>
</feature>
<feature type="domain" description="DUF6604" evidence="3">
    <location>
        <begin position="14"/>
        <end position="262"/>
    </location>
</feature>
<evidence type="ECO:0000259" key="3">
    <source>
        <dbReference type="Pfam" id="PF20253"/>
    </source>
</evidence>
<feature type="compositionally biased region" description="Basic residues" evidence="2">
    <location>
        <begin position="1050"/>
        <end position="1063"/>
    </location>
</feature>